<dbReference type="AlphaFoldDB" id="A0A2H1V6L2"/>
<accession>A0A2H1V6L2</accession>
<evidence type="ECO:0000313" key="1">
    <source>
        <dbReference type="EMBL" id="SOQ36490.1"/>
    </source>
</evidence>
<protein>
    <submittedName>
        <fullName evidence="1">SFRICE_001253</fullName>
    </submittedName>
</protein>
<proteinExistence type="predicted"/>
<name>A0A2H1V6L2_SPOFR</name>
<reference evidence="1" key="1">
    <citation type="submission" date="2016-07" db="EMBL/GenBank/DDBJ databases">
        <authorList>
            <person name="Bretaudeau A."/>
        </authorList>
    </citation>
    <scope>NUCLEOTIDE SEQUENCE</scope>
    <source>
        <strain evidence="1">Rice</strain>
        <tissue evidence="1">Whole body</tissue>
    </source>
</reference>
<dbReference type="EMBL" id="ODYU01000952">
    <property type="protein sequence ID" value="SOQ36490.1"/>
    <property type="molecule type" value="Genomic_DNA"/>
</dbReference>
<dbReference type="SUPFAM" id="SSF53756">
    <property type="entry name" value="UDP-Glycosyltransferase/glycogen phosphorylase"/>
    <property type="match status" value="1"/>
</dbReference>
<organism evidence="1">
    <name type="scientific">Spodoptera frugiperda</name>
    <name type="common">Fall armyworm</name>
    <dbReference type="NCBI Taxonomy" id="7108"/>
    <lineage>
        <taxon>Eukaryota</taxon>
        <taxon>Metazoa</taxon>
        <taxon>Ecdysozoa</taxon>
        <taxon>Arthropoda</taxon>
        <taxon>Hexapoda</taxon>
        <taxon>Insecta</taxon>
        <taxon>Pterygota</taxon>
        <taxon>Neoptera</taxon>
        <taxon>Endopterygota</taxon>
        <taxon>Lepidoptera</taxon>
        <taxon>Glossata</taxon>
        <taxon>Ditrysia</taxon>
        <taxon>Noctuoidea</taxon>
        <taxon>Noctuidae</taxon>
        <taxon>Amphipyrinae</taxon>
        <taxon>Spodoptera</taxon>
    </lineage>
</organism>
<sequence>MCWETPSRDRGRPVMQIPGLETFEKQFINDEYANETKAKEHIVMLSSSGAGDSVMQIPGQLVTGFRSRDHGRPPMSTPKHLRIISRIIIVCGYTYFLIQYLKLSLKPVITEINIEYVYRLPRTMNKHNKMLTTHYNVSTYLRSYRKPERFKTDLKFILKFTATFSESGTFVLFKNGQSPFIENNCTYYNCYLTTNKQYLRDLRDFDAIVYDVEHYWDGQVMLRHPYQKFIFMASESAANFPLCDDFTTIITI</sequence>
<gene>
    <name evidence="1" type="ORF">SFRICE_001253</name>
</gene>